<dbReference type="PANTHER" id="PTHR46244:SF6">
    <property type="entry name" value="PHOSPHOENOLPYRUVATE-PROTEIN PHOSPHOTRANSFERASE"/>
    <property type="match status" value="1"/>
</dbReference>
<keyword evidence="6" id="KW-0813">Transport</keyword>
<dbReference type="AlphaFoldDB" id="R9PQF6"/>
<dbReference type="Pfam" id="PF02896">
    <property type="entry name" value="PEP-utilizers_C"/>
    <property type="match status" value="1"/>
</dbReference>
<dbReference type="SUPFAM" id="SSF52009">
    <property type="entry name" value="Phosphohistidine domain"/>
    <property type="match status" value="1"/>
</dbReference>
<proteinExistence type="inferred from homology"/>
<dbReference type="Gene3D" id="3.20.20.60">
    <property type="entry name" value="Phosphoenolpyruvate-binding domains"/>
    <property type="match status" value="1"/>
</dbReference>
<dbReference type="InterPro" id="IPR036637">
    <property type="entry name" value="Phosphohistidine_dom_sf"/>
</dbReference>
<dbReference type="InterPro" id="IPR035895">
    <property type="entry name" value="HPr-like_sf"/>
</dbReference>
<evidence type="ECO:0000256" key="4">
    <source>
        <dbReference type="ARBA" id="ARBA00007837"/>
    </source>
</evidence>
<dbReference type="Pfam" id="PF05524">
    <property type="entry name" value="PEP-utilisers_N"/>
    <property type="match status" value="1"/>
</dbReference>
<sequence>MLNQQNEISMSFFKSLFASSEKETEVASQPELVQSATIEQPVAAKKEPDSLQVETKQIFLNQNFNSKEQVLRFVSEQMLALGLVNADYFDALQARENKVSTYLINGVAIPHGVNEAKPLVAQSGVVIVQIPQGISWNDNGDSVKLVVGIAAKGEDHLSLLQTLTTVVMDETLSAQLASTEDKFDIINALGAGASAEAVVEDDFAISQSALIVDEAGMHARPASLLSEQAASFANTQIRIRNGEQSANAKSMAALLAMGAKLGDSVVVSAEGEQAEQAVQLLADMIKAGLDSEEDNANAEFNPLTGLPALVNATGDAVLQGMAASPGIAAAPIFVLRASNINVEQQGSGESNEKQALQEALSKAAEQSDELHNKLLEKAPQEAAILKAQKQLLSDETINQECLQYIEQGNSAAWSWQQALTSQIDALSKVEDERLKARIADLNDVSQRVIAILTSAETLSFPDEEFILLAKDLSPSQTAGLEGKAVKAIATELGGPNSHMAILARGLGIPAVVGVGAGKLCEVADQQMAVVDPQSASVVINPSSETLEQARQNIDTWLQMRLAEAEHQHEPAVTKDGRHIEVVCNIAKPKDAPSILENGGEGAGLLRTEFLFEASSEEPSIEQQIDALKSIAKELGDRQLVVRTADIGGDKPVSWMDMPHEDNPFLGVRGVRLSFKHQDMFERQLEAIYRTAIWQVEQFGKSGIHIMFPMIAKMSEWTKAKEMADKIRVSLNAPELPLGIMVEVPSAALVADTLAKHVDFFSIGSNDLTQYTLAMDRLNPELCCEADSYHPGLLRLISMTVKAATANGKWVGVCGNMAADPNIACLLVGMGVQELSVSPANVPAVKNIIRSVSYSKLQAKAEKALQMCSSEAVMAMYKNHDDLI</sequence>
<dbReference type="GO" id="GO:0046872">
    <property type="term" value="F:metal ion binding"/>
    <property type="evidence" value="ECO:0007669"/>
    <property type="project" value="UniProtKB-KW"/>
</dbReference>
<dbReference type="Gene3D" id="3.30.1340.10">
    <property type="entry name" value="HPr-like"/>
    <property type="match status" value="1"/>
</dbReference>
<dbReference type="PANTHER" id="PTHR46244">
    <property type="entry name" value="PHOSPHOENOLPYRUVATE-PROTEIN PHOSPHOTRANSFERASE"/>
    <property type="match status" value="1"/>
</dbReference>
<keyword evidence="10 17" id="KW-0808">Transferase</keyword>
<evidence type="ECO:0000259" key="16">
    <source>
        <dbReference type="PROSITE" id="PS51350"/>
    </source>
</evidence>
<dbReference type="InterPro" id="IPR036618">
    <property type="entry name" value="PtsI_HPr-bd_sf"/>
</dbReference>
<keyword evidence="11" id="KW-0598">Phosphotransferase system</keyword>
<dbReference type="GO" id="GO:0016301">
    <property type="term" value="F:kinase activity"/>
    <property type="evidence" value="ECO:0007669"/>
    <property type="project" value="UniProtKB-KW"/>
</dbReference>
<dbReference type="PROSITE" id="PS51350">
    <property type="entry name" value="PTS_HPR_DOM"/>
    <property type="match status" value="1"/>
</dbReference>
<dbReference type="PRINTS" id="PR01736">
    <property type="entry name" value="PHPHTRNFRASE"/>
</dbReference>
<name>R9PQF6_AGAAL</name>
<keyword evidence="18" id="KW-1185">Reference proteome</keyword>
<dbReference type="InterPro" id="IPR002178">
    <property type="entry name" value="PTS_EIIA_type-2_dom"/>
</dbReference>
<evidence type="ECO:0000256" key="7">
    <source>
        <dbReference type="ARBA" id="ARBA00022490"/>
    </source>
</evidence>
<dbReference type="InterPro" id="IPR008279">
    <property type="entry name" value="PEP-util_enz_mobile_dom"/>
</dbReference>
<dbReference type="Pfam" id="PF00391">
    <property type="entry name" value="PEP-utilizers"/>
    <property type="match status" value="1"/>
</dbReference>
<dbReference type="SUPFAM" id="SSF55804">
    <property type="entry name" value="Phoshotransferase/anion transport protein"/>
    <property type="match status" value="1"/>
</dbReference>
<dbReference type="CDD" id="cd00211">
    <property type="entry name" value="PTS_IIA_fru"/>
    <property type="match status" value="1"/>
</dbReference>
<evidence type="ECO:0000256" key="9">
    <source>
        <dbReference type="ARBA" id="ARBA00022597"/>
    </source>
</evidence>
<dbReference type="PROSITE" id="PS00742">
    <property type="entry name" value="PEP_ENZYMES_2"/>
    <property type="match status" value="1"/>
</dbReference>
<evidence type="ECO:0000256" key="11">
    <source>
        <dbReference type="ARBA" id="ARBA00022683"/>
    </source>
</evidence>
<dbReference type="Gene3D" id="3.40.930.10">
    <property type="entry name" value="Mannitol-specific EII, Chain A"/>
    <property type="match status" value="1"/>
</dbReference>
<dbReference type="InterPro" id="IPR050499">
    <property type="entry name" value="PEP-utilizing_PTS_enzyme"/>
</dbReference>
<dbReference type="GO" id="GO:0009401">
    <property type="term" value="P:phosphoenolpyruvate-dependent sugar phosphotransferase system"/>
    <property type="evidence" value="ECO:0007669"/>
    <property type="project" value="UniProtKB-KW"/>
</dbReference>
<dbReference type="GO" id="GO:0008965">
    <property type="term" value="F:phosphoenolpyruvate-protein phosphotransferase activity"/>
    <property type="evidence" value="ECO:0007669"/>
    <property type="project" value="UniProtKB-EC"/>
</dbReference>
<dbReference type="SUPFAM" id="SSF51621">
    <property type="entry name" value="Phosphoenolpyruvate/pyruvate domain"/>
    <property type="match status" value="1"/>
</dbReference>
<dbReference type="Pfam" id="PF00359">
    <property type="entry name" value="PTS_EIIA_2"/>
    <property type="match status" value="1"/>
</dbReference>
<evidence type="ECO:0000313" key="17">
    <source>
        <dbReference type="EMBL" id="GAD03540.1"/>
    </source>
</evidence>
<keyword evidence="8" id="KW-0597">Phosphoprotein</keyword>
<dbReference type="STRING" id="1331007.AALB_3620"/>
<evidence type="ECO:0000256" key="5">
    <source>
        <dbReference type="ARBA" id="ARBA00012232"/>
    </source>
</evidence>
<dbReference type="EC" id="2.7.3.9" evidence="5"/>
<evidence type="ECO:0000256" key="8">
    <source>
        <dbReference type="ARBA" id="ARBA00022553"/>
    </source>
</evidence>
<evidence type="ECO:0000256" key="12">
    <source>
        <dbReference type="ARBA" id="ARBA00022723"/>
    </source>
</evidence>
<evidence type="ECO:0000256" key="2">
    <source>
        <dbReference type="ARBA" id="ARBA00001946"/>
    </source>
</evidence>
<keyword evidence="9" id="KW-0762">Sugar transport</keyword>
<evidence type="ECO:0000313" key="18">
    <source>
        <dbReference type="Proteomes" id="UP000014461"/>
    </source>
</evidence>
<dbReference type="Pfam" id="PF00381">
    <property type="entry name" value="PTS-HPr"/>
    <property type="match status" value="1"/>
</dbReference>
<dbReference type="GO" id="GO:0005737">
    <property type="term" value="C:cytoplasm"/>
    <property type="evidence" value="ECO:0007669"/>
    <property type="project" value="UniProtKB-SubCell"/>
</dbReference>
<protein>
    <recommendedName>
        <fullName evidence="5">phosphoenolpyruvate--protein phosphotransferase</fullName>
        <ecNumber evidence="5">2.7.3.9</ecNumber>
    </recommendedName>
</protein>
<dbReference type="InterPro" id="IPR006318">
    <property type="entry name" value="PTS_EI-like"/>
</dbReference>
<comment type="catalytic activity">
    <reaction evidence="1">
        <text>L-histidyl-[protein] + phosphoenolpyruvate = N(pros)-phospho-L-histidyl-[protein] + pyruvate</text>
        <dbReference type="Rhea" id="RHEA:23880"/>
        <dbReference type="Rhea" id="RHEA-COMP:9745"/>
        <dbReference type="Rhea" id="RHEA-COMP:9746"/>
        <dbReference type="ChEBI" id="CHEBI:15361"/>
        <dbReference type="ChEBI" id="CHEBI:29979"/>
        <dbReference type="ChEBI" id="CHEBI:58702"/>
        <dbReference type="ChEBI" id="CHEBI:64837"/>
        <dbReference type="EC" id="2.7.3.9"/>
    </reaction>
</comment>
<dbReference type="InterPro" id="IPR016152">
    <property type="entry name" value="PTrfase/Anion_transptr"/>
</dbReference>
<comment type="subcellular location">
    <subcellularLocation>
        <location evidence="3">Cytoplasm</location>
    </subcellularLocation>
</comment>
<dbReference type="Gene3D" id="3.50.30.10">
    <property type="entry name" value="Phosphohistidine domain"/>
    <property type="match status" value="1"/>
</dbReference>
<dbReference type="Gene3D" id="1.10.274.10">
    <property type="entry name" value="PtsI, HPr-binding domain"/>
    <property type="match status" value="1"/>
</dbReference>
<evidence type="ECO:0000256" key="13">
    <source>
        <dbReference type="ARBA" id="ARBA00022777"/>
    </source>
</evidence>
<keyword evidence="12" id="KW-0479">Metal-binding</keyword>
<dbReference type="NCBIfam" id="TIGR01417">
    <property type="entry name" value="PTS_I_fam"/>
    <property type="match status" value="1"/>
</dbReference>
<evidence type="ECO:0000256" key="10">
    <source>
        <dbReference type="ARBA" id="ARBA00022679"/>
    </source>
</evidence>
<accession>R9PQF6</accession>
<dbReference type="SUPFAM" id="SSF55594">
    <property type="entry name" value="HPr-like"/>
    <property type="match status" value="1"/>
</dbReference>
<evidence type="ECO:0000259" key="15">
    <source>
        <dbReference type="PROSITE" id="PS51094"/>
    </source>
</evidence>
<dbReference type="PRINTS" id="PR00107">
    <property type="entry name" value="PHOSPHOCPHPR"/>
</dbReference>
<dbReference type="InterPro" id="IPR040442">
    <property type="entry name" value="Pyrv_kinase-like_dom_sf"/>
</dbReference>
<organism evidence="17 18">
    <name type="scientific">Agarivorans albus MKT 106</name>
    <dbReference type="NCBI Taxonomy" id="1331007"/>
    <lineage>
        <taxon>Bacteria</taxon>
        <taxon>Pseudomonadati</taxon>
        <taxon>Pseudomonadota</taxon>
        <taxon>Gammaproteobacteria</taxon>
        <taxon>Alteromonadales</taxon>
        <taxon>Alteromonadaceae</taxon>
        <taxon>Agarivorans</taxon>
    </lineage>
</organism>
<evidence type="ECO:0000256" key="6">
    <source>
        <dbReference type="ARBA" id="ARBA00022448"/>
    </source>
</evidence>
<dbReference type="Proteomes" id="UP000014461">
    <property type="component" value="Unassembled WGS sequence"/>
</dbReference>
<feature type="domain" description="PTS EIIA type-2" evidence="15">
    <location>
        <begin position="51"/>
        <end position="192"/>
    </location>
</feature>
<evidence type="ECO:0000256" key="3">
    <source>
        <dbReference type="ARBA" id="ARBA00004496"/>
    </source>
</evidence>
<keyword evidence="14" id="KW-0460">Magnesium</keyword>
<dbReference type="NCBIfam" id="TIGR01003">
    <property type="entry name" value="PTS_HPr_family"/>
    <property type="match status" value="1"/>
</dbReference>
<gene>
    <name evidence="17" type="ORF">AALB_3620</name>
</gene>
<dbReference type="PROSITE" id="PS51094">
    <property type="entry name" value="PTS_EIIA_TYPE_2"/>
    <property type="match status" value="1"/>
</dbReference>
<dbReference type="InterPro" id="IPR000032">
    <property type="entry name" value="HPr-like"/>
</dbReference>
<dbReference type="InterPro" id="IPR000121">
    <property type="entry name" value="PEP_util_C"/>
</dbReference>
<evidence type="ECO:0000256" key="14">
    <source>
        <dbReference type="ARBA" id="ARBA00022842"/>
    </source>
</evidence>
<keyword evidence="7" id="KW-0963">Cytoplasm</keyword>
<feature type="domain" description="HPr" evidence="16">
    <location>
        <begin position="204"/>
        <end position="292"/>
    </location>
</feature>
<dbReference type="InterPro" id="IPR008731">
    <property type="entry name" value="PTS_EIN"/>
</dbReference>
<keyword evidence="13" id="KW-0418">Kinase</keyword>
<evidence type="ECO:0000256" key="1">
    <source>
        <dbReference type="ARBA" id="ARBA00000683"/>
    </source>
</evidence>
<comment type="caution">
    <text evidence="17">The sequence shown here is derived from an EMBL/GenBank/DDBJ whole genome shotgun (WGS) entry which is preliminary data.</text>
</comment>
<dbReference type="InterPro" id="IPR015813">
    <property type="entry name" value="Pyrv/PenolPyrv_kinase-like_dom"/>
</dbReference>
<dbReference type="InterPro" id="IPR023151">
    <property type="entry name" value="PEP_util_CS"/>
</dbReference>
<dbReference type="InterPro" id="IPR001020">
    <property type="entry name" value="PTS_HPr_His_P_site"/>
</dbReference>
<dbReference type="OrthoDB" id="9765468at2"/>
<keyword evidence="17" id="KW-0670">Pyruvate</keyword>
<comment type="cofactor">
    <cofactor evidence="2">
        <name>Mg(2+)</name>
        <dbReference type="ChEBI" id="CHEBI:18420"/>
    </cofactor>
</comment>
<dbReference type="CDD" id="cd00367">
    <property type="entry name" value="PTS-HPr_like"/>
    <property type="match status" value="1"/>
</dbReference>
<dbReference type="PROSITE" id="PS00369">
    <property type="entry name" value="PTS_HPR_HIS"/>
    <property type="match status" value="1"/>
</dbReference>
<dbReference type="EMBL" id="BARX01000029">
    <property type="protein sequence ID" value="GAD03540.1"/>
    <property type="molecule type" value="Genomic_DNA"/>
</dbReference>
<dbReference type="SUPFAM" id="SSF47831">
    <property type="entry name" value="Enzyme I of the PEP:sugar phosphotransferase system HPr-binding (sub)domain"/>
    <property type="match status" value="1"/>
</dbReference>
<comment type="similarity">
    <text evidence="4">Belongs to the PEP-utilizing enzyme family.</text>
</comment>
<reference evidence="17" key="1">
    <citation type="journal article" date="2013" name="Genome Announc.">
        <title>Draft Genome Sequence of Agarivorans albus Strain MKT 106T, an Agarolytic Marine Bacterium.</title>
        <authorList>
            <person name="Yasuike M."/>
            <person name="Nakamura Y."/>
            <person name="Kai W."/>
            <person name="Fujiwara A."/>
            <person name="Fukui Y."/>
            <person name="Satomi M."/>
            <person name="Sano M."/>
        </authorList>
    </citation>
    <scope>NUCLEOTIDE SEQUENCE [LARGE SCALE GENOMIC DNA]</scope>
</reference>